<reference evidence="2" key="1">
    <citation type="submission" date="2023-03" db="EMBL/GenBank/DDBJ databases">
        <title>Massive genome expansion in bonnet fungi (Mycena s.s.) driven by repeated elements and novel gene families across ecological guilds.</title>
        <authorList>
            <consortium name="Lawrence Berkeley National Laboratory"/>
            <person name="Harder C.B."/>
            <person name="Miyauchi S."/>
            <person name="Viragh M."/>
            <person name="Kuo A."/>
            <person name="Thoen E."/>
            <person name="Andreopoulos B."/>
            <person name="Lu D."/>
            <person name="Skrede I."/>
            <person name="Drula E."/>
            <person name="Henrissat B."/>
            <person name="Morin E."/>
            <person name="Kohler A."/>
            <person name="Barry K."/>
            <person name="LaButti K."/>
            <person name="Morin E."/>
            <person name="Salamov A."/>
            <person name="Lipzen A."/>
            <person name="Mereny Z."/>
            <person name="Hegedus B."/>
            <person name="Baldrian P."/>
            <person name="Stursova M."/>
            <person name="Weitz H."/>
            <person name="Taylor A."/>
            <person name="Grigoriev I.V."/>
            <person name="Nagy L.G."/>
            <person name="Martin F."/>
            <person name="Kauserud H."/>
        </authorList>
    </citation>
    <scope>NUCLEOTIDE SEQUENCE</scope>
    <source>
        <strain evidence="2">CBHHK200</strain>
    </source>
</reference>
<accession>A0AAD6S9G6</accession>
<feature type="chain" id="PRO_5041924038" evidence="1">
    <location>
        <begin position="20"/>
        <end position="200"/>
    </location>
</feature>
<dbReference type="InterPro" id="IPR023393">
    <property type="entry name" value="START-like_dom_sf"/>
</dbReference>
<name>A0AAD6S9G6_9AGAR</name>
<proteinExistence type="predicted"/>
<evidence type="ECO:0000256" key="1">
    <source>
        <dbReference type="SAM" id="SignalP"/>
    </source>
</evidence>
<sequence length="200" mass="22037">MHFLVKILFVLPLLASAHARRKDYGNDLHCPEDFHVGFVHNSYTYNAPVDKFTNITKSFYDVSWYGGAVVSKTTGTDNVPGATRAGNLDGYFLETLTAYSFGPSGLEYTVRGDPFTYALPNSTAVPVRFSGYVEALRIQGICSGRATYIDVITYVCSADKVTGYDWWYTAHEGVFPALAAKMGATVMAGDCPQETRCYKD</sequence>
<dbReference type="Proteomes" id="UP001218188">
    <property type="component" value="Unassembled WGS sequence"/>
</dbReference>
<organism evidence="2 3">
    <name type="scientific">Mycena alexandri</name>
    <dbReference type="NCBI Taxonomy" id="1745969"/>
    <lineage>
        <taxon>Eukaryota</taxon>
        <taxon>Fungi</taxon>
        <taxon>Dikarya</taxon>
        <taxon>Basidiomycota</taxon>
        <taxon>Agaricomycotina</taxon>
        <taxon>Agaricomycetes</taxon>
        <taxon>Agaricomycetidae</taxon>
        <taxon>Agaricales</taxon>
        <taxon>Marasmiineae</taxon>
        <taxon>Mycenaceae</taxon>
        <taxon>Mycena</taxon>
    </lineage>
</organism>
<comment type="caution">
    <text evidence="2">The sequence shown here is derived from an EMBL/GenBank/DDBJ whole genome shotgun (WGS) entry which is preliminary data.</text>
</comment>
<feature type="signal peptide" evidence="1">
    <location>
        <begin position="1"/>
        <end position="19"/>
    </location>
</feature>
<protein>
    <submittedName>
        <fullName evidence="2">Uncharacterized protein</fullName>
    </submittedName>
</protein>
<dbReference type="Gene3D" id="3.30.530.20">
    <property type="match status" value="1"/>
</dbReference>
<evidence type="ECO:0000313" key="3">
    <source>
        <dbReference type="Proteomes" id="UP001218188"/>
    </source>
</evidence>
<gene>
    <name evidence="2" type="ORF">C8F04DRAFT_1136442</name>
</gene>
<dbReference type="EMBL" id="JARJCM010000200">
    <property type="protein sequence ID" value="KAJ7022878.1"/>
    <property type="molecule type" value="Genomic_DNA"/>
</dbReference>
<keyword evidence="3" id="KW-1185">Reference proteome</keyword>
<evidence type="ECO:0000313" key="2">
    <source>
        <dbReference type="EMBL" id="KAJ7022878.1"/>
    </source>
</evidence>
<keyword evidence="1" id="KW-0732">Signal</keyword>
<dbReference type="AlphaFoldDB" id="A0AAD6S9G6"/>